<name>A0ABV7HJX5_9GAMM</name>
<dbReference type="EMBL" id="JBHRSZ010000007">
    <property type="protein sequence ID" value="MFC3152961.1"/>
    <property type="molecule type" value="Genomic_DNA"/>
</dbReference>
<proteinExistence type="predicted"/>
<gene>
    <name evidence="2" type="ORF">ACFOEK_18115</name>
</gene>
<dbReference type="RefSeq" id="WP_386722883.1">
    <property type="nucleotide sequence ID" value="NZ_JBHRSZ010000007.1"/>
</dbReference>
<reference evidence="3" key="1">
    <citation type="journal article" date="2019" name="Int. J. Syst. Evol. Microbiol.">
        <title>The Global Catalogue of Microorganisms (GCM) 10K type strain sequencing project: providing services to taxonomists for standard genome sequencing and annotation.</title>
        <authorList>
            <consortium name="The Broad Institute Genomics Platform"/>
            <consortium name="The Broad Institute Genome Sequencing Center for Infectious Disease"/>
            <person name="Wu L."/>
            <person name="Ma J."/>
        </authorList>
    </citation>
    <scope>NUCLEOTIDE SEQUENCE [LARGE SCALE GENOMIC DNA]</scope>
    <source>
        <strain evidence="3">KCTC 52438</strain>
    </source>
</reference>
<comment type="caution">
    <text evidence="2">The sequence shown here is derived from an EMBL/GenBank/DDBJ whole genome shotgun (WGS) entry which is preliminary data.</text>
</comment>
<keyword evidence="1" id="KW-0732">Signal</keyword>
<feature type="chain" id="PRO_5045219329" evidence="1">
    <location>
        <begin position="20"/>
        <end position="135"/>
    </location>
</feature>
<protein>
    <submittedName>
        <fullName evidence="2">Uncharacterized protein</fullName>
    </submittedName>
</protein>
<dbReference type="Proteomes" id="UP001595476">
    <property type="component" value="Unassembled WGS sequence"/>
</dbReference>
<keyword evidence="3" id="KW-1185">Reference proteome</keyword>
<evidence type="ECO:0000313" key="3">
    <source>
        <dbReference type="Proteomes" id="UP001595476"/>
    </source>
</evidence>
<evidence type="ECO:0000313" key="2">
    <source>
        <dbReference type="EMBL" id="MFC3152961.1"/>
    </source>
</evidence>
<accession>A0ABV7HJX5</accession>
<feature type="signal peptide" evidence="1">
    <location>
        <begin position="1"/>
        <end position="19"/>
    </location>
</feature>
<sequence length="135" mass="15039">MKSWFSMVLGLSLSFIVQASEVNIPSYINSLETSRIGDYIFRFAVFSTESDFPCIRTELLDPSNNRALVDKLDICDFNGKSFSDGFAAVSFNNPRISNSAFEFELQLFALRGPEEDNLNCSIDISGSKLGSLECH</sequence>
<evidence type="ECO:0000256" key="1">
    <source>
        <dbReference type="SAM" id="SignalP"/>
    </source>
</evidence>
<organism evidence="2 3">
    <name type="scientific">Litoribrevibacter euphylliae</name>
    <dbReference type="NCBI Taxonomy" id="1834034"/>
    <lineage>
        <taxon>Bacteria</taxon>
        <taxon>Pseudomonadati</taxon>
        <taxon>Pseudomonadota</taxon>
        <taxon>Gammaproteobacteria</taxon>
        <taxon>Oceanospirillales</taxon>
        <taxon>Oceanospirillaceae</taxon>
        <taxon>Litoribrevibacter</taxon>
    </lineage>
</organism>